<name>A0ABC8LMF3_ERUVS</name>
<evidence type="ECO:0000313" key="1">
    <source>
        <dbReference type="EMBL" id="CAH8384763.1"/>
    </source>
</evidence>
<protein>
    <submittedName>
        <fullName evidence="1">Uncharacterized protein</fullName>
    </submittedName>
</protein>
<gene>
    <name evidence="1" type="ORF">ERUC_LOCUS37246</name>
</gene>
<dbReference type="Proteomes" id="UP001642260">
    <property type="component" value="Unassembled WGS sequence"/>
</dbReference>
<accession>A0ABC8LMF3</accession>
<organism evidence="1 2">
    <name type="scientific">Eruca vesicaria subsp. sativa</name>
    <name type="common">Garden rocket</name>
    <name type="synonym">Eruca sativa</name>
    <dbReference type="NCBI Taxonomy" id="29727"/>
    <lineage>
        <taxon>Eukaryota</taxon>
        <taxon>Viridiplantae</taxon>
        <taxon>Streptophyta</taxon>
        <taxon>Embryophyta</taxon>
        <taxon>Tracheophyta</taxon>
        <taxon>Spermatophyta</taxon>
        <taxon>Magnoliopsida</taxon>
        <taxon>eudicotyledons</taxon>
        <taxon>Gunneridae</taxon>
        <taxon>Pentapetalae</taxon>
        <taxon>rosids</taxon>
        <taxon>malvids</taxon>
        <taxon>Brassicales</taxon>
        <taxon>Brassicaceae</taxon>
        <taxon>Brassiceae</taxon>
        <taxon>Eruca</taxon>
    </lineage>
</organism>
<sequence>MDSMYEIREESTWKDMIKAVVGMKKQLKKKGVEALKLRSSVVKEHWLGISPMIILRKDQKEKPGLGVGCRQYVRLVMWETVEVIKSNGGEEDLPSCLEKLTGKQFEFQIRPFNFTPNHHTFTVSTLTEDNTIENHGKNWEHRLRAICFGLKIGEEFAVEDPPEISDGQNKRKRGRE</sequence>
<dbReference type="AlphaFoldDB" id="A0ABC8LMF3"/>
<dbReference type="EMBL" id="CAKOAT010631821">
    <property type="protein sequence ID" value="CAH8384763.1"/>
    <property type="molecule type" value="Genomic_DNA"/>
</dbReference>
<reference evidence="1 2" key="1">
    <citation type="submission" date="2022-03" db="EMBL/GenBank/DDBJ databases">
        <authorList>
            <person name="Macdonald S."/>
            <person name="Ahmed S."/>
            <person name="Newling K."/>
        </authorList>
    </citation>
    <scope>NUCLEOTIDE SEQUENCE [LARGE SCALE GENOMIC DNA]</scope>
</reference>
<comment type="caution">
    <text evidence="1">The sequence shown here is derived from an EMBL/GenBank/DDBJ whole genome shotgun (WGS) entry which is preliminary data.</text>
</comment>
<proteinExistence type="predicted"/>
<evidence type="ECO:0000313" key="2">
    <source>
        <dbReference type="Proteomes" id="UP001642260"/>
    </source>
</evidence>
<keyword evidence="2" id="KW-1185">Reference proteome</keyword>